<dbReference type="InterPro" id="IPR003201">
    <property type="entry name" value="Transposase_Tn5"/>
</dbReference>
<dbReference type="OrthoDB" id="282824at2"/>
<dbReference type="SUPFAM" id="SSF53098">
    <property type="entry name" value="Ribonuclease H-like"/>
    <property type="match status" value="1"/>
</dbReference>
<dbReference type="InterPro" id="IPR002559">
    <property type="entry name" value="Transposase_11"/>
</dbReference>
<dbReference type="Gene3D" id="1.10.246.40">
    <property type="entry name" value="Tn5 transposase, domain 1"/>
    <property type="match status" value="1"/>
</dbReference>
<feature type="domain" description="Transposase Tn5-like N-terminal" evidence="3">
    <location>
        <begin position="4"/>
        <end position="61"/>
    </location>
</feature>
<dbReference type="EMBL" id="VRLW01000001">
    <property type="protein sequence ID" value="KAA1262505.1"/>
    <property type="molecule type" value="Genomic_DNA"/>
</dbReference>
<dbReference type="Pfam" id="PF01609">
    <property type="entry name" value="DDE_Tnp_1"/>
    <property type="match status" value="1"/>
</dbReference>
<dbReference type="InterPro" id="IPR054836">
    <property type="entry name" value="Tn5_transposase"/>
</dbReference>
<keyword evidence="9" id="KW-1185">Reference proteome</keyword>
<evidence type="ECO:0000259" key="3">
    <source>
        <dbReference type="Pfam" id="PF14706"/>
    </source>
</evidence>
<dbReference type="GO" id="GO:0006313">
    <property type="term" value="P:DNA transposition"/>
    <property type="evidence" value="ECO:0007669"/>
    <property type="project" value="InterPro"/>
</dbReference>
<dbReference type="GO" id="GO:0016787">
    <property type="term" value="F:hydrolase activity"/>
    <property type="evidence" value="ECO:0007669"/>
    <property type="project" value="UniProtKB-KW"/>
</dbReference>
<proteinExistence type="predicted"/>
<organism evidence="5 9">
    <name type="scientific">Rubripirellula obstinata</name>
    <dbReference type="NCBI Taxonomy" id="406547"/>
    <lineage>
        <taxon>Bacteria</taxon>
        <taxon>Pseudomonadati</taxon>
        <taxon>Planctomycetota</taxon>
        <taxon>Planctomycetia</taxon>
        <taxon>Pirellulales</taxon>
        <taxon>Pirellulaceae</taxon>
        <taxon>Rubripirellula</taxon>
    </lineage>
</organism>
<dbReference type="GO" id="GO:0004803">
    <property type="term" value="F:transposase activity"/>
    <property type="evidence" value="ECO:0007669"/>
    <property type="project" value="InterPro"/>
</dbReference>
<dbReference type="InterPro" id="IPR038215">
    <property type="entry name" value="TN5-like_N_sf"/>
</dbReference>
<dbReference type="GO" id="GO:0003677">
    <property type="term" value="F:DNA binding"/>
    <property type="evidence" value="ECO:0007669"/>
    <property type="project" value="InterPro"/>
</dbReference>
<dbReference type="Pfam" id="PF14706">
    <property type="entry name" value="Tnp_DNA_bind"/>
    <property type="match status" value="1"/>
</dbReference>
<accession>A0A5B1CL85</accession>
<dbReference type="InterPro" id="IPR047768">
    <property type="entry name" value="Tn5p-like"/>
</dbReference>
<dbReference type="EMBL" id="VRLW01000001">
    <property type="protein sequence ID" value="KAA1261838.1"/>
    <property type="molecule type" value="Genomic_DNA"/>
</dbReference>
<dbReference type="NCBIfam" id="NF033590">
    <property type="entry name" value="transpos_IS4_3"/>
    <property type="match status" value="1"/>
</dbReference>
<dbReference type="RefSeq" id="WP_068262670.1">
    <property type="nucleotide sequence ID" value="NZ_LWSK01000038.1"/>
</dbReference>
<evidence type="ECO:0000313" key="6">
    <source>
        <dbReference type="EMBL" id="KAA1261911.1"/>
    </source>
</evidence>
<evidence type="ECO:0000313" key="5">
    <source>
        <dbReference type="EMBL" id="KAA1261838.1"/>
    </source>
</evidence>
<sequence length="477" mass="54557">MVSDWVVEELESTDVGDKRLNDRLREVLSMMAATPSKSIPASANGGHNETTAAYRLFDNDRMGFENILEPHIDSTYKRLSQEEVAILGHDTSELDLTRPKVQVEGAGPLDGNARFGELLHPLVAFTPNGTPLGTLCAELWTRESGPSKAKDRKQLPIEEKESLRWLETHRHAQEIAEQYPETKIVAVADSEADIFEVIDADKDSPENFQWIIRGCYDRATIEDDDPESILLREKLSQSDVRYTKTIAIRGREKKLDCDKRARNQPRESRQCEVEVRAQSVTLRSPHRPDRKLSDTTVNVVWAHEINAPDGDVPVDWMLLTNMPVSTKEEIELILSYYCIRWMIEIFFRTLKSGARIEARRFETLERFERCLAVSMIVAWRTLYTTRIGREFPDVSCESVFSANEWQPVYQLVMKEDPPAEPPKLRIMIRLIARLGGYIDRARDDEPGPDTTMRGMERLHDISACWISFGPKSQPLVT</sequence>
<dbReference type="InterPro" id="IPR012337">
    <property type="entry name" value="RNaseH-like_sf"/>
</dbReference>
<keyword evidence="5" id="KW-0378">Hydrolase</keyword>
<reference evidence="5 9" key="1">
    <citation type="submission" date="2019-08" db="EMBL/GenBank/DDBJ databases">
        <title>Deep-cultivation of Planctomycetes and their phenomic and genomic characterization uncovers novel biology.</title>
        <authorList>
            <person name="Wiegand S."/>
            <person name="Jogler M."/>
            <person name="Boedeker C."/>
            <person name="Pinto D."/>
            <person name="Vollmers J."/>
            <person name="Rivas-Marin E."/>
            <person name="Kohn T."/>
            <person name="Peeters S.H."/>
            <person name="Heuer A."/>
            <person name="Rast P."/>
            <person name="Oberbeckmann S."/>
            <person name="Bunk B."/>
            <person name="Jeske O."/>
            <person name="Meyerdierks A."/>
            <person name="Storesund J.E."/>
            <person name="Kallscheuer N."/>
            <person name="Luecker S."/>
            <person name="Lage O.M."/>
            <person name="Pohl T."/>
            <person name="Merkel B.J."/>
            <person name="Hornburger P."/>
            <person name="Mueller R.-W."/>
            <person name="Bruemmer F."/>
            <person name="Labrenz M."/>
            <person name="Spormann A.M."/>
            <person name="Op Den Camp H."/>
            <person name="Overmann J."/>
            <person name="Amann R."/>
            <person name="Jetten M.S.M."/>
            <person name="Mascher T."/>
            <person name="Medema M.H."/>
            <person name="Devos D.P."/>
            <person name="Kaster A.-K."/>
            <person name="Ovreas L."/>
            <person name="Rohde M."/>
            <person name="Galperin M.Y."/>
            <person name="Jogler C."/>
        </authorList>
    </citation>
    <scope>NUCLEOTIDE SEQUENCE [LARGE SCALE GENOMIC DNA]</scope>
    <source>
        <strain evidence="5 9">LF1</strain>
    </source>
</reference>
<dbReference type="PANTHER" id="PTHR37319">
    <property type="entry name" value="TRANSPOSASE"/>
    <property type="match status" value="1"/>
</dbReference>
<dbReference type="Proteomes" id="UP000322699">
    <property type="component" value="Unassembled WGS sequence"/>
</dbReference>
<dbReference type="EMBL" id="VRLW01000001">
    <property type="protein sequence ID" value="KAA1262504.1"/>
    <property type="molecule type" value="Genomic_DNA"/>
</dbReference>
<dbReference type="Pfam" id="PF02281">
    <property type="entry name" value="Dimer_Tnp_Tn5"/>
    <property type="match status" value="1"/>
</dbReference>
<name>A0A5B1CL85_9BACT</name>
<evidence type="ECO:0000313" key="9">
    <source>
        <dbReference type="Proteomes" id="UP000322699"/>
    </source>
</evidence>
<dbReference type="Gene3D" id="1.10.740.10">
    <property type="entry name" value="Transferase Inhibitor Protein From Tn5, Chain"/>
    <property type="match status" value="1"/>
</dbReference>
<evidence type="ECO:0000313" key="7">
    <source>
        <dbReference type="EMBL" id="KAA1262504.1"/>
    </source>
</evidence>
<dbReference type="Gene3D" id="3.90.350.10">
    <property type="entry name" value="Transposase Inhibitor Protein From Tn5, Chain A, domain 1"/>
    <property type="match status" value="1"/>
</dbReference>
<comment type="caution">
    <text evidence="5">The sequence shown here is derived from an EMBL/GenBank/DDBJ whole genome shotgun (WGS) entry which is preliminary data.</text>
</comment>
<feature type="domain" description="Transposase IS4-like" evidence="1">
    <location>
        <begin position="242"/>
        <end position="372"/>
    </location>
</feature>
<evidence type="ECO:0000313" key="4">
    <source>
        <dbReference type="EMBL" id="KAA1259039.1"/>
    </source>
</evidence>
<gene>
    <name evidence="5" type="primary">tnpA_7</name>
    <name evidence="8" type="synonym">tnpA_10</name>
    <name evidence="4" type="synonym">tnpA_5</name>
    <name evidence="6" type="synonym">tnpA_8</name>
    <name evidence="7" type="synonym">tnpA_9</name>
    <name evidence="4" type="ORF">LF1_15640</name>
    <name evidence="5" type="ORF">LF1_43980</name>
    <name evidence="6" type="ORF">LF1_44720</name>
    <name evidence="7" type="ORF">LF1_50690</name>
    <name evidence="8" type="ORF">LF1_50700</name>
</gene>
<dbReference type="EMBL" id="VRLW01000001">
    <property type="protein sequence ID" value="KAA1259039.1"/>
    <property type="molecule type" value="Genomic_DNA"/>
</dbReference>
<protein>
    <submittedName>
        <fullName evidence="5">Transposase for transposon Tn5</fullName>
        <ecNumber evidence="5">3.1.-.-</ecNumber>
    </submittedName>
</protein>
<evidence type="ECO:0000313" key="8">
    <source>
        <dbReference type="EMBL" id="KAA1262505.1"/>
    </source>
</evidence>
<evidence type="ECO:0000259" key="1">
    <source>
        <dbReference type="Pfam" id="PF01609"/>
    </source>
</evidence>
<dbReference type="InterPro" id="IPR014737">
    <property type="entry name" value="Transposase_Tn5-like_C"/>
</dbReference>
<dbReference type="EMBL" id="VRLW01000001">
    <property type="protein sequence ID" value="KAA1261911.1"/>
    <property type="molecule type" value="Genomic_DNA"/>
</dbReference>
<feature type="domain" description="Transposase Tn5 dimerisation" evidence="2">
    <location>
        <begin position="376"/>
        <end position="456"/>
    </location>
</feature>
<evidence type="ECO:0000259" key="2">
    <source>
        <dbReference type="Pfam" id="PF02281"/>
    </source>
</evidence>
<dbReference type="AlphaFoldDB" id="A0A5B1CL85"/>
<dbReference type="InterPro" id="IPR014735">
    <property type="entry name" value="Transposase_Tn5-like_N"/>
</dbReference>
<dbReference type="PANTHER" id="PTHR37319:SF1">
    <property type="entry name" value="TRANSPOSASE TN5 DIMERISATION DOMAIN-CONTAINING PROTEIN"/>
    <property type="match status" value="1"/>
</dbReference>
<dbReference type="EC" id="3.1.-.-" evidence="5"/>